<dbReference type="AlphaFoldDB" id="A0AA86TMG0"/>
<name>A0AA86TMG0_9EUKA</name>
<dbReference type="InterPro" id="IPR006439">
    <property type="entry name" value="HAD-SF_hydro_IA"/>
</dbReference>
<dbReference type="Pfam" id="PF13419">
    <property type="entry name" value="HAD_2"/>
    <property type="match status" value="1"/>
</dbReference>
<dbReference type="SFLD" id="SFLDS00003">
    <property type="entry name" value="Haloacid_Dehalogenase"/>
    <property type="match status" value="1"/>
</dbReference>
<dbReference type="Gene3D" id="1.10.150.240">
    <property type="entry name" value="Putative phosphatase, domain 2"/>
    <property type="match status" value="1"/>
</dbReference>
<sequence length="252" mass="28408">MNNLQLEIIYWNLSSALEVAKYFNIQLLTQQTRKSNSTSHNCIEYVVFDFDGTLALTSHIWMDINGHVLKLFGVSTDLYHYAGCIAGKTMGDVAKYTIQKYEIQATEQDLINQWTRLGTEAYSKCDFVPYADSFINLLYSSGIKMGIATASPRHMIESFFTRFPEIRKKIDIIVTCDEVKANKPDPTVFIQCMKQLGCQDSSKCAIFEDSIMGLKGAKAAGANVICVLTEQGKIEEKNELSNFSIPDYQQLI</sequence>
<comment type="caution">
    <text evidence="1">The sequence shown here is derived from an EMBL/GenBank/DDBJ whole genome shotgun (WGS) entry which is preliminary data.</text>
</comment>
<accession>A0AA86TMG0</accession>
<dbReference type="Proteomes" id="UP001642409">
    <property type="component" value="Unassembled WGS sequence"/>
</dbReference>
<dbReference type="PANTHER" id="PTHR18901">
    <property type="entry name" value="2-DEOXYGLUCOSE-6-PHOSPHATE PHOSPHATASE 2"/>
    <property type="match status" value="1"/>
</dbReference>
<dbReference type="NCBIfam" id="TIGR01509">
    <property type="entry name" value="HAD-SF-IA-v3"/>
    <property type="match status" value="1"/>
</dbReference>
<evidence type="ECO:0000313" key="2">
    <source>
        <dbReference type="EMBL" id="CAL6096467.1"/>
    </source>
</evidence>
<dbReference type="GO" id="GO:0016791">
    <property type="term" value="F:phosphatase activity"/>
    <property type="evidence" value="ECO:0007669"/>
    <property type="project" value="TreeGrafter"/>
</dbReference>
<gene>
    <name evidence="2" type="ORF">HINF_LOCUS68443</name>
    <name evidence="1" type="ORF">HINF_LOCUS9436</name>
</gene>
<dbReference type="InterPro" id="IPR023198">
    <property type="entry name" value="PGP-like_dom2"/>
</dbReference>
<dbReference type="EMBL" id="CATOUU010000233">
    <property type="protein sequence ID" value="CAI9921791.1"/>
    <property type="molecule type" value="Genomic_DNA"/>
</dbReference>
<dbReference type="SUPFAM" id="SSF56784">
    <property type="entry name" value="HAD-like"/>
    <property type="match status" value="1"/>
</dbReference>
<organism evidence="1">
    <name type="scientific">Hexamita inflata</name>
    <dbReference type="NCBI Taxonomy" id="28002"/>
    <lineage>
        <taxon>Eukaryota</taxon>
        <taxon>Metamonada</taxon>
        <taxon>Diplomonadida</taxon>
        <taxon>Hexamitidae</taxon>
        <taxon>Hexamitinae</taxon>
        <taxon>Hexamita</taxon>
    </lineage>
</organism>
<protein>
    <submittedName>
        <fullName evidence="1">Beta-phosphoglucomutase</fullName>
    </submittedName>
</protein>
<keyword evidence="3" id="KW-1185">Reference proteome</keyword>
<proteinExistence type="predicted"/>
<dbReference type="Gene3D" id="3.40.50.1000">
    <property type="entry name" value="HAD superfamily/HAD-like"/>
    <property type="match status" value="1"/>
</dbReference>
<dbReference type="SFLD" id="SFLDG01129">
    <property type="entry name" value="C1.5:_HAD__Beta-PGM__Phosphata"/>
    <property type="match status" value="1"/>
</dbReference>
<dbReference type="InterPro" id="IPR023214">
    <property type="entry name" value="HAD_sf"/>
</dbReference>
<reference evidence="1" key="1">
    <citation type="submission" date="2023-06" db="EMBL/GenBank/DDBJ databases">
        <authorList>
            <person name="Kurt Z."/>
        </authorList>
    </citation>
    <scope>NUCLEOTIDE SEQUENCE</scope>
</reference>
<evidence type="ECO:0000313" key="1">
    <source>
        <dbReference type="EMBL" id="CAI9921791.1"/>
    </source>
</evidence>
<dbReference type="InterPro" id="IPR036412">
    <property type="entry name" value="HAD-like_sf"/>
</dbReference>
<evidence type="ECO:0000313" key="3">
    <source>
        <dbReference type="Proteomes" id="UP001642409"/>
    </source>
</evidence>
<reference evidence="2 3" key="2">
    <citation type="submission" date="2024-07" db="EMBL/GenBank/DDBJ databases">
        <authorList>
            <person name="Akdeniz Z."/>
        </authorList>
    </citation>
    <scope>NUCLEOTIDE SEQUENCE [LARGE SCALE GENOMIC DNA]</scope>
</reference>
<dbReference type="InterPro" id="IPR041492">
    <property type="entry name" value="HAD_2"/>
</dbReference>
<dbReference type="PANTHER" id="PTHR18901:SF38">
    <property type="entry name" value="PSEUDOURIDINE-5'-PHOSPHATASE"/>
    <property type="match status" value="1"/>
</dbReference>
<dbReference type="PRINTS" id="PR00413">
    <property type="entry name" value="HADHALOGNASE"/>
</dbReference>
<dbReference type="EMBL" id="CAXDID020000486">
    <property type="protein sequence ID" value="CAL6096467.1"/>
    <property type="molecule type" value="Genomic_DNA"/>
</dbReference>